<dbReference type="PANTHER" id="PTHR19288:SF95">
    <property type="entry name" value="D-GLYCEROL 3-PHOSPHATE PHOSPHATASE"/>
    <property type="match status" value="1"/>
</dbReference>
<keyword evidence="2" id="KW-1185">Reference proteome</keyword>
<dbReference type="GO" id="GO:0016791">
    <property type="term" value="F:phosphatase activity"/>
    <property type="evidence" value="ECO:0007669"/>
    <property type="project" value="TreeGrafter"/>
</dbReference>
<keyword evidence="1" id="KW-0378">Hydrolase</keyword>
<gene>
    <name evidence="1" type="ORF">ET989_08675</name>
</gene>
<name>A0A4Q9KF39_9ACTN</name>
<comment type="caution">
    <text evidence="1">The sequence shown here is derived from an EMBL/GenBank/DDBJ whole genome shotgun (WGS) entry which is preliminary data.</text>
</comment>
<dbReference type="InterPro" id="IPR006357">
    <property type="entry name" value="HAD-SF_hydro_IIA"/>
</dbReference>
<dbReference type="Pfam" id="PF13242">
    <property type="entry name" value="Hydrolase_like"/>
    <property type="match status" value="1"/>
</dbReference>
<dbReference type="Gene3D" id="3.40.50.1000">
    <property type="entry name" value="HAD superfamily/HAD-like"/>
    <property type="match status" value="2"/>
</dbReference>
<sequence>MTAFVDAYDAVFFDLDGVLYLGPLAVEGAVAGVRRLHEAGVATVYVTNNAARSTARVADHLSELGFNAREDEVVSSAQAASGLLRRELPAGSKVLVAGTDNLVEQVRLAGMVPVDTYAEQPAAVIQGYDPALTWPRLDQAAIAVQRGARWFATNTDSTRPTEHGLVPGAGAAVQAIRNTTDHDPEVIGKPHRPLMDEALARSGARRPVFVGDRIDTDIMGAVAAGIDSLMVFTGAHGVRDLCSAPEEGRPTAIGWNVESLFEPQRTAQVDADGATCGAVRVRVADRATVEGELDTREGQLDAAWALANLVWEGRVSIDDPVFARFDQLP</sequence>
<dbReference type="AlphaFoldDB" id="A0A4Q9KF39"/>
<dbReference type="PANTHER" id="PTHR19288">
    <property type="entry name" value="4-NITROPHENYLPHOSPHATASE-RELATED"/>
    <property type="match status" value="1"/>
</dbReference>
<accession>A0A4Q9KF39</accession>
<dbReference type="Proteomes" id="UP000292373">
    <property type="component" value="Unassembled WGS sequence"/>
</dbReference>
<dbReference type="Pfam" id="PF13344">
    <property type="entry name" value="Hydrolase_6"/>
    <property type="match status" value="1"/>
</dbReference>
<evidence type="ECO:0000313" key="1">
    <source>
        <dbReference type="EMBL" id="TBT84718.1"/>
    </source>
</evidence>
<dbReference type="RefSeq" id="WP_131168140.1">
    <property type="nucleotide sequence ID" value="NZ_SDMQ01000007.1"/>
</dbReference>
<reference evidence="1 2" key="1">
    <citation type="submission" date="2019-01" db="EMBL/GenBank/DDBJ databases">
        <title>Lactibacter flavus gen. nov., sp. nov., a novel bacterium of the family Propionibacteriaceae isolated from raw milk and dairy products.</title>
        <authorList>
            <person name="Huptas C."/>
            <person name="Wenning M."/>
            <person name="Breitenwieser F."/>
            <person name="Doll E."/>
            <person name="Von Neubeck M."/>
            <person name="Busse H.-J."/>
            <person name="Scherer S."/>
        </authorList>
    </citation>
    <scope>NUCLEOTIDE SEQUENCE [LARGE SCALE GENOMIC DNA]</scope>
    <source>
        <strain evidence="1 2">KCTC 33808</strain>
    </source>
</reference>
<dbReference type="InterPro" id="IPR023214">
    <property type="entry name" value="HAD_sf"/>
</dbReference>
<evidence type="ECO:0000313" key="2">
    <source>
        <dbReference type="Proteomes" id="UP000292373"/>
    </source>
</evidence>
<dbReference type="EMBL" id="SDMQ01000007">
    <property type="protein sequence ID" value="TBT84718.1"/>
    <property type="molecule type" value="Genomic_DNA"/>
</dbReference>
<dbReference type="OrthoDB" id="9810449at2"/>
<dbReference type="InterPro" id="IPR036412">
    <property type="entry name" value="HAD-like_sf"/>
</dbReference>
<proteinExistence type="predicted"/>
<protein>
    <submittedName>
        <fullName evidence="1">HAD-IIA family hydrolase</fullName>
    </submittedName>
</protein>
<dbReference type="NCBIfam" id="TIGR01460">
    <property type="entry name" value="HAD-SF-IIA"/>
    <property type="match status" value="1"/>
</dbReference>
<dbReference type="GO" id="GO:0005737">
    <property type="term" value="C:cytoplasm"/>
    <property type="evidence" value="ECO:0007669"/>
    <property type="project" value="TreeGrafter"/>
</dbReference>
<dbReference type="SUPFAM" id="SSF56784">
    <property type="entry name" value="HAD-like"/>
    <property type="match status" value="1"/>
</dbReference>
<organism evidence="1 2">
    <name type="scientific">Propioniciclava sinopodophylli</name>
    <dbReference type="NCBI Taxonomy" id="1837344"/>
    <lineage>
        <taxon>Bacteria</taxon>
        <taxon>Bacillati</taxon>
        <taxon>Actinomycetota</taxon>
        <taxon>Actinomycetes</taxon>
        <taxon>Propionibacteriales</taxon>
        <taxon>Propionibacteriaceae</taxon>
        <taxon>Propioniciclava</taxon>
    </lineage>
</organism>